<comment type="caution">
    <text evidence="1">The sequence shown here is derived from an EMBL/GenBank/DDBJ whole genome shotgun (WGS) entry which is preliminary data.</text>
</comment>
<gene>
    <name evidence="1" type="ORF">D1781_15080</name>
</gene>
<protein>
    <submittedName>
        <fullName evidence="1">Uncharacterized protein</fullName>
    </submittedName>
</protein>
<dbReference type="EMBL" id="QXTG01000002">
    <property type="protein sequence ID" value="RIX28713.1"/>
    <property type="molecule type" value="Genomic_DNA"/>
</dbReference>
<dbReference type="RefSeq" id="WP_119483022.1">
    <property type="nucleotide sequence ID" value="NZ_QXTG01000002.1"/>
</dbReference>
<proteinExistence type="predicted"/>
<accession>A0A3A1TWT4</accession>
<evidence type="ECO:0000313" key="2">
    <source>
        <dbReference type="Proteomes" id="UP000265742"/>
    </source>
</evidence>
<reference evidence="2" key="1">
    <citation type="submission" date="2018-09" db="EMBL/GenBank/DDBJ databases">
        <authorList>
            <person name="Kim I."/>
        </authorList>
    </citation>
    <scope>NUCLEOTIDE SEQUENCE [LARGE SCALE GENOMIC DNA]</scope>
    <source>
        <strain evidence="2">DD4a</strain>
    </source>
</reference>
<name>A0A3A1TWT4_9MICO</name>
<dbReference type="OrthoDB" id="5517693at2"/>
<dbReference type="Proteomes" id="UP000265742">
    <property type="component" value="Unassembled WGS sequence"/>
</dbReference>
<keyword evidence="2" id="KW-1185">Reference proteome</keyword>
<sequence>MELRDDRGFVAVLDFLFRRFRVGGEADGLQKYLDPALAPLGAGRAVVREKLREDRVLPLVAGLARWGWPEATNALLLREKLARFGVQPASPRATIADYAAAARDARPRLRRA</sequence>
<dbReference type="AlphaFoldDB" id="A0A3A1TWT4"/>
<evidence type="ECO:0000313" key="1">
    <source>
        <dbReference type="EMBL" id="RIX28713.1"/>
    </source>
</evidence>
<organism evidence="1 2">
    <name type="scientific">Amnibacterium setariae</name>
    <dbReference type="NCBI Taxonomy" id="2306585"/>
    <lineage>
        <taxon>Bacteria</taxon>
        <taxon>Bacillati</taxon>
        <taxon>Actinomycetota</taxon>
        <taxon>Actinomycetes</taxon>
        <taxon>Micrococcales</taxon>
        <taxon>Microbacteriaceae</taxon>
        <taxon>Amnibacterium</taxon>
    </lineage>
</organism>